<name>A0A9W6HM05_9MICO</name>
<sequence length="175" mass="18005">MRAFQHDSVASVRSREGIAPTTVAGLRRRASAVVVAALLAVTMSGCAGMNEKSVSDRLAEDAGLNGALVEVQHPGAPWVNKIVIRMFVADATAEGVARDVRSVAAVAVDDPDLRGEPLTFMAVQGAPADFSDPLTATITDSASVMGSVADRLGVGTGVEDILQLSAADVRAVAQH</sequence>
<gene>
    <name evidence="1" type="ORF">GCM10017591_13540</name>
</gene>
<reference evidence="1" key="2">
    <citation type="submission" date="2023-01" db="EMBL/GenBank/DDBJ databases">
        <authorList>
            <person name="Sun Q."/>
            <person name="Evtushenko L."/>
        </authorList>
    </citation>
    <scope>NUCLEOTIDE SEQUENCE</scope>
    <source>
        <strain evidence="1">VKM Ac-1940</strain>
    </source>
</reference>
<evidence type="ECO:0000313" key="2">
    <source>
        <dbReference type="Proteomes" id="UP001142291"/>
    </source>
</evidence>
<protein>
    <submittedName>
        <fullName evidence="1">Uncharacterized protein</fullName>
    </submittedName>
</protein>
<comment type="caution">
    <text evidence="1">The sequence shown here is derived from an EMBL/GenBank/DDBJ whole genome shotgun (WGS) entry which is preliminary data.</text>
</comment>
<organism evidence="1 2">
    <name type="scientific">Microbacterium dextranolyticum</name>
    <dbReference type="NCBI Taxonomy" id="36806"/>
    <lineage>
        <taxon>Bacteria</taxon>
        <taxon>Bacillati</taxon>
        <taxon>Actinomycetota</taxon>
        <taxon>Actinomycetes</taxon>
        <taxon>Micrococcales</taxon>
        <taxon>Microbacteriaceae</taxon>
        <taxon>Microbacterium</taxon>
    </lineage>
</organism>
<dbReference type="Proteomes" id="UP001142291">
    <property type="component" value="Unassembled WGS sequence"/>
</dbReference>
<accession>A0A9W6HM05</accession>
<proteinExistence type="predicted"/>
<evidence type="ECO:0000313" key="1">
    <source>
        <dbReference type="EMBL" id="GLJ95292.1"/>
    </source>
</evidence>
<reference evidence="1" key="1">
    <citation type="journal article" date="2014" name="Int. J. Syst. Evol. Microbiol.">
        <title>Complete genome sequence of Corynebacterium casei LMG S-19264T (=DSM 44701T), isolated from a smear-ripened cheese.</title>
        <authorList>
            <consortium name="US DOE Joint Genome Institute (JGI-PGF)"/>
            <person name="Walter F."/>
            <person name="Albersmeier A."/>
            <person name="Kalinowski J."/>
            <person name="Ruckert C."/>
        </authorList>
    </citation>
    <scope>NUCLEOTIDE SEQUENCE</scope>
    <source>
        <strain evidence="1">VKM Ac-1940</strain>
    </source>
</reference>
<dbReference type="AlphaFoldDB" id="A0A9W6HM05"/>
<dbReference type="EMBL" id="BSER01000008">
    <property type="protein sequence ID" value="GLJ95292.1"/>
    <property type="molecule type" value="Genomic_DNA"/>
</dbReference>
<keyword evidence="2" id="KW-1185">Reference proteome</keyword>